<reference evidence="3" key="1">
    <citation type="submission" date="2021-01" db="EMBL/GenBank/DDBJ databases">
        <authorList>
            <person name="Corre E."/>
            <person name="Pelletier E."/>
            <person name="Niang G."/>
            <person name="Scheremetjew M."/>
            <person name="Finn R."/>
            <person name="Kale V."/>
            <person name="Holt S."/>
            <person name="Cochrane G."/>
            <person name="Meng A."/>
            <person name="Brown T."/>
            <person name="Cohen L."/>
        </authorList>
    </citation>
    <scope>NUCLEOTIDE SEQUENCE</scope>
    <source>
        <strain evidence="3">CCMP1594</strain>
    </source>
</reference>
<accession>A0A6T2IZL4</accession>
<gene>
    <name evidence="2" type="ORF">EGYM00163_LOCUS46236</name>
    <name evidence="3" type="ORF">EGYM00163_LOCUS46239</name>
</gene>
<proteinExistence type="predicted"/>
<keyword evidence="1" id="KW-1133">Transmembrane helix</keyword>
<dbReference type="EMBL" id="HBJA01134549">
    <property type="protein sequence ID" value="CAE0834932.1"/>
    <property type="molecule type" value="Transcribed_RNA"/>
</dbReference>
<dbReference type="EMBL" id="HBJA01134553">
    <property type="protein sequence ID" value="CAE0834935.1"/>
    <property type="molecule type" value="Transcribed_RNA"/>
</dbReference>
<dbReference type="AlphaFoldDB" id="A0A6T2IZL4"/>
<evidence type="ECO:0000313" key="3">
    <source>
        <dbReference type="EMBL" id="CAE0834935.1"/>
    </source>
</evidence>
<name>A0A6T2IZL4_9EUGL</name>
<sequence length="153" mass="16632">MQLPYPPCAVSCSPTSTDSQDKVMRDFGLWVCSGMAEVFVVIILPVHVLSVVAEIQRPSILPPQVFLSSQPVCNPLTIRNSFGMLLRIGHHAGSKQPVFSTAHPPLAAGPLPVVPDEEWRLSCGPVLGSKHEAAAEPLRIWWTVISSLCWALD</sequence>
<keyword evidence="1" id="KW-0812">Transmembrane</keyword>
<evidence type="ECO:0000256" key="1">
    <source>
        <dbReference type="SAM" id="Phobius"/>
    </source>
</evidence>
<organism evidence="3">
    <name type="scientific">Eutreptiella gymnastica</name>
    <dbReference type="NCBI Taxonomy" id="73025"/>
    <lineage>
        <taxon>Eukaryota</taxon>
        <taxon>Discoba</taxon>
        <taxon>Euglenozoa</taxon>
        <taxon>Euglenida</taxon>
        <taxon>Spirocuta</taxon>
        <taxon>Euglenophyceae</taxon>
        <taxon>Eutreptiales</taxon>
        <taxon>Eutreptiaceae</taxon>
        <taxon>Eutreptiella</taxon>
    </lineage>
</organism>
<evidence type="ECO:0000313" key="2">
    <source>
        <dbReference type="EMBL" id="CAE0834932.1"/>
    </source>
</evidence>
<keyword evidence="1" id="KW-0472">Membrane</keyword>
<protein>
    <submittedName>
        <fullName evidence="3">Uncharacterized protein</fullName>
    </submittedName>
</protein>
<feature type="transmembrane region" description="Helical" evidence="1">
    <location>
        <begin position="27"/>
        <end position="52"/>
    </location>
</feature>